<dbReference type="Pfam" id="PF13561">
    <property type="entry name" value="adh_short_C2"/>
    <property type="match status" value="1"/>
</dbReference>
<reference evidence="3 4" key="1">
    <citation type="submission" date="2022-02" db="EMBL/GenBank/DDBJ databases">
        <authorList>
            <person name="Zhuang L."/>
        </authorList>
    </citation>
    <scope>NUCLEOTIDE SEQUENCE [LARGE SCALE GENOMIC DNA]</scope>
    <source>
        <strain evidence="3 4">C32</strain>
    </source>
</reference>
<dbReference type="PANTHER" id="PTHR43639">
    <property type="entry name" value="OXIDOREDUCTASE, SHORT-CHAIN DEHYDROGENASE/REDUCTASE FAMILY (AFU_ORTHOLOGUE AFUA_5G02870)"/>
    <property type="match status" value="1"/>
</dbReference>
<name>A0ABT2FJ31_9GAMM</name>
<dbReference type="InterPro" id="IPR036291">
    <property type="entry name" value="NAD(P)-bd_dom_sf"/>
</dbReference>
<dbReference type="EMBL" id="JAKOGG010000004">
    <property type="protein sequence ID" value="MCS4556344.1"/>
    <property type="molecule type" value="Genomic_DNA"/>
</dbReference>
<comment type="similarity">
    <text evidence="1">Belongs to the short-chain dehydrogenases/reductases (SDR) family.</text>
</comment>
<evidence type="ECO:0000256" key="1">
    <source>
        <dbReference type="ARBA" id="ARBA00006484"/>
    </source>
</evidence>
<proteinExistence type="inferred from homology"/>
<comment type="caution">
    <text evidence="3">The sequence shown here is derived from an EMBL/GenBank/DDBJ whole genome shotgun (WGS) entry which is preliminary data.</text>
</comment>
<dbReference type="PRINTS" id="PR00081">
    <property type="entry name" value="GDHRDH"/>
</dbReference>
<evidence type="ECO:0000256" key="2">
    <source>
        <dbReference type="ARBA" id="ARBA00023002"/>
    </source>
</evidence>
<protein>
    <submittedName>
        <fullName evidence="3">SDR family oxidoreductase</fullName>
    </submittedName>
</protein>
<gene>
    <name evidence="3" type="ORF">L9G74_07840</name>
</gene>
<accession>A0ABT2FJ31</accession>
<keyword evidence="2" id="KW-0560">Oxidoreductase</keyword>
<sequence>MNKLAVITGGSRGLGRSGALALARNGVDIVLTYLNNEAAAAEVVAEITALGRNAVALKLDMRDFAAYAPFIEQLQQRLPQQFGRNDVDYLLNNAGTGLQQAFADTTMAQVDDLYNLHLKAPYFFTQAMLPLLKNGGHVLNVSSGLARFSLPGYSAYAMMKGGVEVMSRYLAKELGERGISVNTLAPGAIATDFNGGGVRDNAQANQFVSSVTAKGRAGEADDIGAVIAMLLSDNSHWITGQRIEASGGMFL</sequence>
<evidence type="ECO:0000313" key="3">
    <source>
        <dbReference type="EMBL" id="MCS4556344.1"/>
    </source>
</evidence>
<dbReference type="RefSeq" id="WP_238895746.1">
    <property type="nucleotide sequence ID" value="NZ_JAKOGG010000004.1"/>
</dbReference>
<dbReference type="InterPro" id="IPR002347">
    <property type="entry name" value="SDR_fam"/>
</dbReference>
<dbReference type="PRINTS" id="PR00080">
    <property type="entry name" value="SDRFAMILY"/>
</dbReference>
<dbReference type="Proteomes" id="UP001201549">
    <property type="component" value="Unassembled WGS sequence"/>
</dbReference>
<organism evidence="3 4">
    <name type="scientific">Shewanella electrica</name>
    <dbReference type="NCBI Taxonomy" id="515560"/>
    <lineage>
        <taxon>Bacteria</taxon>
        <taxon>Pseudomonadati</taxon>
        <taxon>Pseudomonadota</taxon>
        <taxon>Gammaproteobacteria</taxon>
        <taxon>Alteromonadales</taxon>
        <taxon>Shewanellaceae</taxon>
        <taxon>Shewanella</taxon>
    </lineage>
</organism>
<reference evidence="4" key="2">
    <citation type="submission" date="2023-07" db="EMBL/GenBank/DDBJ databases">
        <title>Shewanella mangrovi sp. nov., an acetaldehyde- degrading bacterium isolated from mangrove sediment.</title>
        <authorList>
            <person name="Liu Y."/>
        </authorList>
    </citation>
    <scope>NUCLEOTIDE SEQUENCE [LARGE SCALE GENOMIC DNA]</scope>
    <source>
        <strain evidence="4">C32</strain>
    </source>
</reference>
<dbReference type="SUPFAM" id="SSF51735">
    <property type="entry name" value="NAD(P)-binding Rossmann-fold domains"/>
    <property type="match status" value="1"/>
</dbReference>
<evidence type="ECO:0000313" key="4">
    <source>
        <dbReference type="Proteomes" id="UP001201549"/>
    </source>
</evidence>
<dbReference type="PANTHER" id="PTHR43639:SF1">
    <property type="entry name" value="SHORT-CHAIN DEHYDROGENASE_REDUCTASE FAMILY PROTEIN"/>
    <property type="match status" value="1"/>
</dbReference>
<keyword evidence="4" id="KW-1185">Reference proteome</keyword>
<dbReference type="Gene3D" id="3.40.50.720">
    <property type="entry name" value="NAD(P)-binding Rossmann-like Domain"/>
    <property type="match status" value="1"/>
</dbReference>